<dbReference type="InterPro" id="IPR006659">
    <property type="entry name" value="Arsenate_reductase"/>
</dbReference>
<comment type="caution">
    <text evidence="5">The sequence shown here is derived from an EMBL/GenBank/DDBJ whole genome shotgun (WGS) entry which is preliminary data.</text>
</comment>
<dbReference type="CDD" id="cd03034">
    <property type="entry name" value="ArsC_ArsC"/>
    <property type="match status" value="1"/>
</dbReference>
<dbReference type="RefSeq" id="WP_131258076.1">
    <property type="nucleotide sequence ID" value="NZ_JBHSUS010000001.1"/>
</dbReference>
<protein>
    <recommendedName>
        <fullName evidence="4">Arsenate reductase</fullName>
        <ecNumber evidence="4">1.20.4.1</ecNumber>
    </recommendedName>
</protein>
<evidence type="ECO:0000256" key="3">
    <source>
        <dbReference type="PROSITE-ProRule" id="PRU01282"/>
    </source>
</evidence>
<keyword evidence="6" id="KW-1185">Reference proteome</keyword>
<comment type="similarity">
    <text evidence="1 3 4">Belongs to the ArsC family.</text>
</comment>
<evidence type="ECO:0000256" key="1">
    <source>
        <dbReference type="ARBA" id="ARBA00007198"/>
    </source>
</evidence>
<gene>
    <name evidence="5" type="primary">arsC</name>
    <name evidence="5" type="ORF">ACFP85_08950</name>
</gene>
<dbReference type="PANTHER" id="PTHR30041">
    <property type="entry name" value="ARSENATE REDUCTASE"/>
    <property type="match status" value="1"/>
</dbReference>
<proteinExistence type="inferred from homology"/>
<dbReference type="GO" id="GO:0008794">
    <property type="term" value="F:arsenate reductase (glutaredoxin) activity"/>
    <property type="evidence" value="ECO:0007669"/>
    <property type="project" value="UniProtKB-EC"/>
</dbReference>
<dbReference type="InterPro" id="IPR036249">
    <property type="entry name" value="Thioredoxin-like_sf"/>
</dbReference>
<dbReference type="EC" id="1.20.4.1" evidence="4"/>
<dbReference type="Proteomes" id="UP001596364">
    <property type="component" value="Unassembled WGS sequence"/>
</dbReference>
<sequence>MTKITILHNPRCSKSRETLSLLQQQGIEPEVIEYLKTGLDEDQIRHIQAALNVSSLRDFMRRKEDRYKELNLDNADVTEPQLLAALLDNPGLLERPIVINGSKAALGRPPEQVLEIL</sequence>
<dbReference type="EMBL" id="JBHSUS010000001">
    <property type="protein sequence ID" value="MFC6440274.1"/>
    <property type="molecule type" value="Genomic_DNA"/>
</dbReference>
<name>A0ABW1XJN3_9ALTE</name>
<dbReference type="InterPro" id="IPR006660">
    <property type="entry name" value="Arsenate_reductase-like"/>
</dbReference>
<dbReference type="PANTHER" id="PTHR30041:SF4">
    <property type="entry name" value="ARSENATE REDUCTASE"/>
    <property type="match status" value="1"/>
</dbReference>
<dbReference type="Gene3D" id="3.40.30.10">
    <property type="entry name" value="Glutaredoxin"/>
    <property type="match status" value="1"/>
</dbReference>
<keyword evidence="2 4" id="KW-0560">Oxidoreductase</keyword>
<comment type="catalytic activity">
    <reaction evidence="4">
        <text>[glutaredoxin]-dithiol + arsenate + glutathione + H(+) = glutathionyl-S-S-[glutaredoxin] + arsenite + H2O</text>
        <dbReference type="Rhea" id="RHEA:22016"/>
        <dbReference type="Rhea" id="RHEA-COMP:10729"/>
        <dbReference type="Rhea" id="RHEA-COMP:17668"/>
        <dbReference type="ChEBI" id="CHEBI:15377"/>
        <dbReference type="ChEBI" id="CHEBI:15378"/>
        <dbReference type="ChEBI" id="CHEBI:29242"/>
        <dbReference type="ChEBI" id="CHEBI:29950"/>
        <dbReference type="ChEBI" id="CHEBI:48597"/>
        <dbReference type="ChEBI" id="CHEBI:57925"/>
        <dbReference type="ChEBI" id="CHEBI:146199"/>
        <dbReference type="EC" id="1.20.4.1"/>
    </reaction>
</comment>
<evidence type="ECO:0000313" key="5">
    <source>
        <dbReference type="EMBL" id="MFC6440274.1"/>
    </source>
</evidence>
<evidence type="ECO:0000313" key="6">
    <source>
        <dbReference type="Proteomes" id="UP001596364"/>
    </source>
</evidence>
<reference evidence="6" key="1">
    <citation type="journal article" date="2019" name="Int. J. Syst. Evol. Microbiol.">
        <title>The Global Catalogue of Microorganisms (GCM) 10K type strain sequencing project: providing services to taxonomists for standard genome sequencing and annotation.</title>
        <authorList>
            <consortium name="The Broad Institute Genomics Platform"/>
            <consortium name="The Broad Institute Genome Sequencing Center for Infectious Disease"/>
            <person name="Wu L."/>
            <person name="Ma J."/>
        </authorList>
    </citation>
    <scope>NUCLEOTIDE SEQUENCE [LARGE SCALE GENOMIC DNA]</scope>
    <source>
        <strain evidence="6">CGMCC 1.16031</strain>
    </source>
</reference>
<dbReference type="Pfam" id="PF03960">
    <property type="entry name" value="ArsC"/>
    <property type="match status" value="1"/>
</dbReference>
<accession>A0ABW1XJN3</accession>
<evidence type="ECO:0000256" key="4">
    <source>
        <dbReference type="RuleBase" id="RU362029"/>
    </source>
</evidence>
<evidence type="ECO:0000256" key="2">
    <source>
        <dbReference type="ARBA" id="ARBA00023002"/>
    </source>
</evidence>
<organism evidence="5 6">
    <name type="scientific">Pseudobowmanella zhangzhouensis</name>
    <dbReference type="NCBI Taxonomy" id="1537679"/>
    <lineage>
        <taxon>Bacteria</taxon>
        <taxon>Pseudomonadati</taxon>
        <taxon>Pseudomonadota</taxon>
        <taxon>Gammaproteobacteria</taxon>
        <taxon>Alteromonadales</taxon>
        <taxon>Alteromonadaceae</taxon>
    </lineage>
</organism>
<dbReference type="NCBIfam" id="TIGR00014">
    <property type="entry name" value="arsC"/>
    <property type="match status" value="1"/>
</dbReference>
<dbReference type="SUPFAM" id="SSF52833">
    <property type="entry name" value="Thioredoxin-like"/>
    <property type="match status" value="1"/>
</dbReference>
<dbReference type="PROSITE" id="PS51353">
    <property type="entry name" value="ARSC"/>
    <property type="match status" value="1"/>
</dbReference>